<dbReference type="AlphaFoldDB" id="A0A0E0AJJ9"/>
<sequence>MPPPPPPPPPPPSSHQIMSASPVPHRVPSPAPIDDEEDKAKRKKTEVEVEGDDEGAKHSKTGLIQRRFKVSQEMLDDLMAHPLKPFVGVCLDDVPEGEQRDRLAADMEAVRKVHAELMDVVAQYKATGEAYMLVEAPEDDDDLAQVDDVQATLEMADRMLRQLLEQ</sequence>
<dbReference type="SUPFAM" id="SSF101447">
    <property type="entry name" value="Formin homology 2 domain (FH2 domain)"/>
    <property type="match status" value="1"/>
</dbReference>
<dbReference type="Gramene" id="OGLUM07G13050.1">
    <property type="protein sequence ID" value="OGLUM07G13050.1"/>
    <property type="gene ID" value="OGLUM07G13050"/>
</dbReference>
<proteinExistence type="predicted"/>
<name>A0A0E0AJJ9_9ORYZ</name>
<keyword evidence="3" id="KW-1185">Reference proteome</keyword>
<protein>
    <submittedName>
        <fullName evidence="2">Uncharacterized protein</fullName>
    </submittedName>
</protein>
<accession>A0A0E0AJJ9</accession>
<dbReference type="Proteomes" id="UP000026961">
    <property type="component" value="Chromosome 7"/>
</dbReference>
<dbReference type="HOGENOM" id="CLU_1605268_0_0_1"/>
<reference evidence="2" key="2">
    <citation type="submission" date="2018-05" db="EMBL/GenBank/DDBJ databases">
        <title>OgluRS3 (Oryza glumaepatula Reference Sequence Version 3).</title>
        <authorList>
            <person name="Zhang J."/>
            <person name="Kudrna D."/>
            <person name="Lee S."/>
            <person name="Talag J."/>
            <person name="Welchert J."/>
            <person name="Wing R.A."/>
        </authorList>
    </citation>
    <scope>NUCLEOTIDE SEQUENCE [LARGE SCALE GENOMIC DNA]</scope>
</reference>
<reference evidence="2" key="1">
    <citation type="submission" date="2015-04" db="UniProtKB">
        <authorList>
            <consortium name="EnsemblPlants"/>
        </authorList>
    </citation>
    <scope>IDENTIFICATION</scope>
</reference>
<dbReference type="EnsemblPlants" id="OGLUM07G13050.1">
    <property type="protein sequence ID" value="OGLUM07G13050.1"/>
    <property type="gene ID" value="OGLUM07G13050"/>
</dbReference>
<organism evidence="2">
    <name type="scientific">Oryza glumipatula</name>
    <dbReference type="NCBI Taxonomy" id="40148"/>
    <lineage>
        <taxon>Eukaryota</taxon>
        <taxon>Viridiplantae</taxon>
        <taxon>Streptophyta</taxon>
        <taxon>Embryophyta</taxon>
        <taxon>Tracheophyta</taxon>
        <taxon>Spermatophyta</taxon>
        <taxon>Magnoliopsida</taxon>
        <taxon>Liliopsida</taxon>
        <taxon>Poales</taxon>
        <taxon>Poaceae</taxon>
        <taxon>BOP clade</taxon>
        <taxon>Oryzoideae</taxon>
        <taxon>Oryzeae</taxon>
        <taxon>Oryzinae</taxon>
        <taxon>Oryza</taxon>
    </lineage>
</organism>
<evidence type="ECO:0000256" key="1">
    <source>
        <dbReference type="SAM" id="MobiDB-lite"/>
    </source>
</evidence>
<feature type="region of interest" description="Disordered" evidence="1">
    <location>
        <begin position="1"/>
        <end position="60"/>
    </location>
</feature>
<evidence type="ECO:0000313" key="2">
    <source>
        <dbReference type="EnsemblPlants" id="OGLUM07G13050.1"/>
    </source>
</evidence>
<evidence type="ECO:0000313" key="3">
    <source>
        <dbReference type="Proteomes" id="UP000026961"/>
    </source>
</evidence>
<feature type="compositionally biased region" description="Pro residues" evidence="1">
    <location>
        <begin position="1"/>
        <end position="13"/>
    </location>
</feature>